<evidence type="ECO:0000313" key="4">
    <source>
        <dbReference type="Proteomes" id="UP000252797"/>
    </source>
</evidence>
<keyword evidence="2" id="KW-0812">Transmembrane</keyword>
<keyword evidence="2" id="KW-1133">Transmembrane helix</keyword>
<comment type="caution">
    <text evidence="3">The sequence shown here is derived from an EMBL/GenBank/DDBJ whole genome shotgun (WGS) entry which is preliminary data.</text>
</comment>
<feature type="transmembrane region" description="Helical" evidence="2">
    <location>
        <begin position="214"/>
        <end position="234"/>
    </location>
</feature>
<keyword evidence="2" id="KW-0472">Membrane</keyword>
<dbReference type="InterPro" id="IPR042565">
    <property type="entry name" value="T7SS_EssB_C"/>
</dbReference>
<accession>A0A367CHY5</accession>
<evidence type="ECO:0000256" key="2">
    <source>
        <dbReference type="SAM" id="Phobius"/>
    </source>
</evidence>
<dbReference type="Gene3D" id="1.10.510.10">
    <property type="entry name" value="Transferase(Phosphotransferase) domain 1"/>
    <property type="match status" value="1"/>
</dbReference>
<dbReference type="Pfam" id="PF10140">
    <property type="entry name" value="YukC"/>
    <property type="match status" value="1"/>
</dbReference>
<evidence type="ECO:0000313" key="3">
    <source>
        <dbReference type="EMBL" id="RCA12211.1"/>
    </source>
</evidence>
<comment type="similarity">
    <text evidence="1">Belongs to the EssB family.</text>
</comment>
<dbReference type="RefSeq" id="WP_113845225.1">
    <property type="nucleotide sequence ID" value="NZ_JAAMRZ010000007.1"/>
</dbReference>
<evidence type="ECO:0000256" key="1">
    <source>
        <dbReference type="ARBA" id="ARBA00010163"/>
    </source>
</evidence>
<protein>
    <submittedName>
        <fullName evidence="3">Type VII secretion protein EssB</fullName>
    </submittedName>
</protein>
<dbReference type="InterPro" id="IPR018778">
    <property type="entry name" value="T7SS_EssB"/>
</dbReference>
<proteinExistence type="inferred from homology"/>
<dbReference type="AlphaFoldDB" id="A0A367CHY5"/>
<organism evidence="3 4">
    <name type="scientific">Enterococcus durans</name>
    <dbReference type="NCBI Taxonomy" id="53345"/>
    <lineage>
        <taxon>Bacteria</taxon>
        <taxon>Bacillati</taxon>
        <taxon>Bacillota</taxon>
        <taxon>Bacilli</taxon>
        <taxon>Lactobacillales</taxon>
        <taxon>Enterococcaceae</taxon>
        <taxon>Enterococcus</taxon>
    </lineage>
</organism>
<dbReference type="Gene3D" id="1.25.40.680">
    <property type="entry name" value="Type VII secretion system EssB, C-terminal-like domain"/>
    <property type="match status" value="1"/>
</dbReference>
<dbReference type="Proteomes" id="UP000252797">
    <property type="component" value="Unassembled WGS sequence"/>
</dbReference>
<name>A0A367CHY5_9ENTE</name>
<sequence>MNGQSKSTEELTLQDTQDYVVITLKETQYQLERLDQYRLFLEKQKNFMVGEILSSTEEKLVIRYHKEKSMQSLAQIGKKIDPYQRLVIAQKMGDLVDFLGSPVQPYLHPDNLFIFGEELRIAHRGFIQAVVPYVAEQSLFIKQYRALLLAILHPETDYRGLMEGISVFRDVFSKKIQEAGTINELHQLIGTRIVQQKNKRQTENFFVKKRKYRLYKWGMVIFIFLTSCFMGIVGDYQLKRIPTLERFSQAKALFIDEDYPGVLMMLREDKIADLSESTRYVLAVSSVHVATLADKQKRGILELLSKKASDDLLLYWVYIGKGALEKALEIAKKSEDKPAILYVYTKLYDESQTKQQMESKKKQELRTEYKEAIEYYSDLVEGKFITD</sequence>
<gene>
    <name evidence="3" type="ORF">EA71_00415</name>
</gene>
<dbReference type="EMBL" id="LEPB01000001">
    <property type="protein sequence ID" value="RCA12211.1"/>
    <property type="molecule type" value="Genomic_DNA"/>
</dbReference>
<reference evidence="3 4" key="1">
    <citation type="submission" date="2015-06" db="EMBL/GenBank/DDBJ databases">
        <title>The Genome Sequence of Enterococcus durans 4EA1.</title>
        <authorList>
            <consortium name="The Broad Institute Genomics Platform"/>
            <consortium name="The Broad Institute Genome Sequencing Center for Infectious Disease"/>
            <person name="Earl A.M."/>
            <person name="Van Tyne D."/>
            <person name="Lebreton F."/>
            <person name="Saavedra J.T."/>
            <person name="Gilmore M.S."/>
            <person name="Manson Mcguire A."/>
            <person name="Clock S."/>
            <person name="Crupain M."/>
            <person name="Rangan U."/>
            <person name="Young S."/>
            <person name="Abouelleil A."/>
            <person name="Cao P."/>
            <person name="Chapman S.B."/>
            <person name="Griggs A."/>
            <person name="Priest M."/>
            <person name="Shea T."/>
            <person name="Wortman J."/>
            <person name="Nusbaum C."/>
            <person name="Birren B."/>
        </authorList>
    </citation>
    <scope>NUCLEOTIDE SEQUENCE [LARGE SCALE GENOMIC DNA]</scope>
    <source>
        <strain evidence="3 4">4EA1</strain>
    </source>
</reference>